<reference evidence="2 3" key="1">
    <citation type="journal article" date="2015" name="Nature">
        <title>rRNA introns, odd ribosomes, and small enigmatic genomes across a large radiation of phyla.</title>
        <authorList>
            <person name="Brown C.T."/>
            <person name="Hug L.A."/>
            <person name="Thomas B.C."/>
            <person name="Sharon I."/>
            <person name="Castelle C.J."/>
            <person name="Singh A."/>
            <person name="Wilkins M.J."/>
            <person name="Williams K.H."/>
            <person name="Banfield J.F."/>
        </authorList>
    </citation>
    <scope>NUCLEOTIDE SEQUENCE [LARGE SCALE GENOMIC DNA]</scope>
</reference>
<comment type="caution">
    <text evidence="2">The sequence shown here is derived from an EMBL/GenBank/DDBJ whole genome shotgun (WGS) entry which is preliminary data.</text>
</comment>
<evidence type="ECO:0000259" key="1">
    <source>
        <dbReference type="Pfam" id="PF17761"/>
    </source>
</evidence>
<dbReference type="PANTHER" id="PTHR30547:SF5">
    <property type="entry name" value="NUCLEASE YHCG-RELATED"/>
    <property type="match status" value="1"/>
</dbReference>
<gene>
    <name evidence="2" type="ORF">UU72_C0050G0001</name>
</gene>
<dbReference type="Pfam" id="PF17761">
    <property type="entry name" value="DUF1016_N"/>
    <property type="match status" value="1"/>
</dbReference>
<feature type="domain" description="YhcG N-terminal" evidence="1">
    <location>
        <begin position="11"/>
        <end position="88"/>
    </location>
</feature>
<feature type="non-terminal residue" evidence="2">
    <location>
        <position position="137"/>
    </location>
</feature>
<evidence type="ECO:0000313" key="3">
    <source>
        <dbReference type="Proteomes" id="UP000034163"/>
    </source>
</evidence>
<dbReference type="InterPro" id="IPR053148">
    <property type="entry name" value="PD-DEXK-like_domain"/>
</dbReference>
<dbReference type="AlphaFoldDB" id="A0A0G0WQA1"/>
<evidence type="ECO:0000313" key="2">
    <source>
        <dbReference type="EMBL" id="KKS14267.1"/>
    </source>
</evidence>
<dbReference type="Proteomes" id="UP000034163">
    <property type="component" value="Unassembled WGS sequence"/>
</dbReference>
<organism evidence="2 3">
    <name type="scientific">candidate division WWE3 bacterium GW2011_GWB1_41_6</name>
    <dbReference type="NCBI Taxonomy" id="1619112"/>
    <lineage>
        <taxon>Bacteria</taxon>
        <taxon>Katanobacteria</taxon>
    </lineage>
</organism>
<dbReference type="InterPro" id="IPR041527">
    <property type="entry name" value="YhcG_N"/>
</dbReference>
<protein>
    <recommendedName>
        <fullName evidence="1">YhcG N-terminal domain-containing protein</fullName>
    </recommendedName>
</protein>
<proteinExistence type="predicted"/>
<dbReference type="PATRIC" id="fig|1619112.3.peg.1075"/>
<name>A0A0G0WQA1_UNCKA</name>
<sequence>MLSKEVHEKGQADLKKGFSKSNLVYMRLFYLKYPKSETLSHQLSWSHYFELLKIDDNLARSFYEHQCLNERWSVSELKRQKNSALFERIAFSRDKKGILKLAKEGCIIERADDLIRDPYVLEFLGLPEKKKYSEKEL</sequence>
<dbReference type="PANTHER" id="PTHR30547">
    <property type="entry name" value="UNCHARACTERIZED PROTEIN YHCG-RELATED"/>
    <property type="match status" value="1"/>
</dbReference>
<accession>A0A0G0WQA1</accession>
<dbReference type="EMBL" id="LCBS01000050">
    <property type="protein sequence ID" value="KKS14267.1"/>
    <property type="molecule type" value="Genomic_DNA"/>
</dbReference>